<keyword evidence="1" id="KW-1133">Transmembrane helix</keyword>
<dbReference type="Proteomes" id="UP000770661">
    <property type="component" value="Unassembled WGS sequence"/>
</dbReference>
<evidence type="ECO:0000313" key="2">
    <source>
        <dbReference type="EMBL" id="KAG0727750.1"/>
    </source>
</evidence>
<feature type="transmembrane region" description="Helical" evidence="1">
    <location>
        <begin position="22"/>
        <end position="48"/>
    </location>
</feature>
<evidence type="ECO:0000313" key="3">
    <source>
        <dbReference type="Proteomes" id="UP000770661"/>
    </source>
</evidence>
<keyword evidence="3" id="KW-1185">Reference proteome</keyword>
<gene>
    <name evidence="2" type="ORF">GWK47_033989</name>
</gene>
<keyword evidence="1" id="KW-0812">Transmembrane</keyword>
<proteinExistence type="predicted"/>
<dbReference type="Gene3D" id="2.60.40.1660">
    <property type="entry name" value="Na, k-atpase alpha subunit"/>
    <property type="match status" value="1"/>
</dbReference>
<dbReference type="InterPro" id="IPR038702">
    <property type="entry name" value="Na/K_ATPase_sub_beta_sf"/>
</dbReference>
<dbReference type="AlphaFoldDB" id="A0A8J4YGI5"/>
<comment type="caution">
    <text evidence="2">The sequence shown here is derived from an EMBL/GenBank/DDBJ whole genome shotgun (WGS) entry which is preliminary data.</text>
</comment>
<name>A0A8J4YGI5_CHIOP</name>
<sequence length="136" mass="14867">MASEVAGFTPEHEVQGSKRSRILCIILCVTAITLVGLAIAVTLVITYAPVAPARERSSSANLRSCSLSDGPNNQYDCIFDPTWVYDVCSAQKDDWGYRLNSPCFLLVFNEHNSITGHVVRYSNGSQRGVEAPCPEQ</sequence>
<keyword evidence="1" id="KW-0472">Membrane</keyword>
<protein>
    <submittedName>
        <fullName evidence="2">Uncharacterized protein</fullName>
    </submittedName>
</protein>
<evidence type="ECO:0000256" key="1">
    <source>
        <dbReference type="SAM" id="Phobius"/>
    </source>
</evidence>
<dbReference type="EMBL" id="JACEEZ010003007">
    <property type="protein sequence ID" value="KAG0727750.1"/>
    <property type="molecule type" value="Genomic_DNA"/>
</dbReference>
<reference evidence="2" key="1">
    <citation type="submission" date="2020-07" db="EMBL/GenBank/DDBJ databases">
        <title>The High-quality genome of the commercially important snow crab, Chionoecetes opilio.</title>
        <authorList>
            <person name="Jeong J.-H."/>
            <person name="Ryu S."/>
        </authorList>
    </citation>
    <scope>NUCLEOTIDE SEQUENCE</scope>
    <source>
        <strain evidence="2">MADBK_172401_WGS</strain>
        <tissue evidence="2">Digestive gland</tissue>
    </source>
</reference>
<organism evidence="2 3">
    <name type="scientific">Chionoecetes opilio</name>
    <name type="common">Atlantic snow crab</name>
    <name type="synonym">Cancer opilio</name>
    <dbReference type="NCBI Taxonomy" id="41210"/>
    <lineage>
        <taxon>Eukaryota</taxon>
        <taxon>Metazoa</taxon>
        <taxon>Ecdysozoa</taxon>
        <taxon>Arthropoda</taxon>
        <taxon>Crustacea</taxon>
        <taxon>Multicrustacea</taxon>
        <taxon>Malacostraca</taxon>
        <taxon>Eumalacostraca</taxon>
        <taxon>Eucarida</taxon>
        <taxon>Decapoda</taxon>
        <taxon>Pleocyemata</taxon>
        <taxon>Brachyura</taxon>
        <taxon>Eubrachyura</taxon>
        <taxon>Majoidea</taxon>
        <taxon>Majidae</taxon>
        <taxon>Chionoecetes</taxon>
    </lineage>
</organism>
<accession>A0A8J4YGI5</accession>